<proteinExistence type="predicted"/>
<dbReference type="PROSITE" id="PS50293">
    <property type="entry name" value="TPR_REGION"/>
    <property type="match status" value="1"/>
</dbReference>
<evidence type="ECO:0000256" key="5">
    <source>
        <dbReference type="PROSITE-ProRule" id="PRU00339"/>
    </source>
</evidence>
<feature type="transmembrane region" description="Helical" evidence="9">
    <location>
        <begin position="413"/>
        <end position="436"/>
    </location>
</feature>
<keyword evidence="5" id="KW-0802">TPR repeat</keyword>
<organism evidence="11 12">
    <name type="scientific">Eiseniibacteriota bacterium</name>
    <dbReference type="NCBI Taxonomy" id="2212470"/>
    <lineage>
        <taxon>Bacteria</taxon>
        <taxon>Candidatus Eiseniibacteriota</taxon>
    </lineage>
</organism>
<dbReference type="Pfam" id="PF00069">
    <property type="entry name" value="Pkinase"/>
    <property type="match status" value="1"/>
</dbReference>
<reference evidence="11" key="1">
    <citation type="submission" date="2020-04" db="EMBL/GenBank/DDBJ databases">
        <authorList>
            <person name="Zhang T."/>
        </authorList>
    </citation>
    <scope>NUCLEOTIDE SEQUENCE</scope>
    <source>
        <strain evidence="11">HKST-UBA02</strain>
    </source>
</reference>
<comment type="caution">
    <text evidence="11">The sequence shown here is derived from an EMBL/GenBank/DDBJ whole genome shotgun (WGS) entry which is preliminary data.</text>
</comment>
<feature type="region of interest" description="Disordered" evidence="8">
    <location>
        <begin position="320"/>
        <end position="342"/>
    </location>
</feature>
<evidence type="ECO:0000259" key="10">
    <source>
        <dbReference type="PROSITE" id="PS50011"/>
    </source>
</evidence>
<feature type="repeat" description="TPR" evidence="5">
    <location>
        <begin position="627"/>
        <end position="660"/>
    </location>
</feature>
<feature type="repeat" description="TPR" evidence="5">
    <location>
        <begin position="585"/>
        <end position="618"/>
    </location>
</feature>
<dbReference type="PROSITE" id="PS50005">
    <property type="entry name" value="TPR"/>
    <property type="match status" value="3"/>
</dbReference>
<sequence>MTDQPPKDETATGFAGSHEPDRERYRRLKEEFASLADVNEDERRRRLERIEREDPELHRELVSLLDADGAPDGPTLAPVRVRETLGPYRLMECIGRGGMGEVFLAEQTEPVKRRVAIKLIRPGLAGAEVFARFESERQALALMNHPAIAQVLDAETTSDGRPYVVMEYVSGLPITEYCDREQLSIEARVQLFLEVLGGVRHAHQKGVLHRDLKPSNILVSVEDGTPRVKIIDFGIAKALEGRLTDKTLHTEFGRVLGTPQYMSPEQAGTSPFDVDTRSDVYSLGVLFYELLTGVRPFEGDAAESSFDALVQRLRERDPVRPSARVRGFGSDPETDTEQLATSRKTESSRWIRRLKGDLDWIALRALERDRERRYASVQEFADDLSRHLRLEPVLAGPPSTTYRMGRFVRRHRLGVTAAGVAILGLIAGGVAAGIGLQRALRAEESARAEARAAKEVAEFLESTFRVSDPMRVPGQAVTVSAVLSESAKKLREDTSMAPATRSRLLDTLGEIYVNLGEYEDGELLAEAWRIRVDEFGPNHPETASTEAKLGVLRRLQGRPDEAETHLAHAIEVLRDSPKEFGVHLAGSLDDLGTVYLRKGEYDRAEASFQEAIEMIRTSEGDDSYRLVGTYNNLAVSHWERGQLEETLPYFERALAIAEMHFDDTHPMIGSILNNIGALHWTLEEYEEAAPYIRRSVEIGEKVLEPDHPELAIALSNLGEIESLVGNHDEAEALFGRALAIFESKGVDPLLEAHAHLGLGLLYHRMGRLDESEREFLRVLEIREARLPADDESVKEVWQEYGDLLRDLGRTEEAEAAWERAGGR</sequence>
<evidence type="ECO:0000256" key="8">
    <source>
        <dbReference type="SAM" id="MobiDB-lite"/>
    </source>
</evidence>
<feature type="binding site" evidence="6">
    <location>
        <position position="118"/>
    </location>
    <ligand>
        <name>ATP</name>
        <dbReference type="ChEBI" id="CHEBI:30616"/>
    </ligand>
</feature>
<evidence type="ECO:0000256" key="2">
    <source>
        <dbReference type="ARBA" id="ARBA00022741"/>
    </source>
</evidence>
<keyword evidence="3 11" id="KW-0418">Kinase</keyword>
<evidence type="ECO:0000256" key="4">
    <source>
        <dbReference type="ARBA" id="ARBA00022840"/>
    </source>
</evidence>
<dbReference type="PANTHER" id="PTHR43289">
    <property type="entry name" value="MITOGEN-ACTIVATED PROTEIN KINASE KINASE KINASE 20-RELATED"/>
    <property type="match status" value="1"/>
</dbReference>
<keyword evidence="7" id="KW-0175">Coiled coil</keyword>
<dbReference type="Gene3D" id="1.25.40.10">
    <property type="entry name" value="Tetratricopeptide repeat domain"/>
    <property type="match status" value="2"/>
</dbReference>
<dbReference type="InterPro" id="IPR019734">
    <property type="entry name" value="TPR_rpt"/>
</dbReference>
<keyword evidence="1" id="KW-0808">Transferase</keyword>
<feature type="domain" description="Protein kinase" evidence="10">
    <location>
        <begin position="88"/>
        <end position="390"/>
    </location>
</feature>
<feature type="repeat" description="TPR" evidence="5">
    <location>
        <begin position="752"/>
        <end position="785"/>
    </location>
</feature>
<dbReference type="InterPro" id="IPR008271">
    <property type="entry name" value="Ser/Thr_kinase_AS"/>
</dbReference>
<dbReference type="AlphaFoldDB" id="A0A956NJB4"/>
<dbReference type="Gene3D" id="1.10.510.10">
    <property type="entry name" value="Transferase(Phosphotransferase) domain 1"/>
    <property type="match status" value="1"/>
</dbReference>
<evidence type="ECO:0000313" key="11">
    <source>
        <dbReference type="EMBL" id="MCA9758205.1"/>
    </source>
</evidence>
<evidence type="ECO:0000256" key="3">
    <source>
        <dbReference type="ARBA" id="ARBA00022777"/>
    </source>
</evidence>
<evidence type="ECO:0000256" key="6">
    <source>
        <dbReference type="PROSITE-ProRule" id="PRU10141"/>
    </source>
</evidence>
<dbReference type="InterPro" id="IPR011990">
    <property type="entry name" value="TPR-like_helical_dom_sf"/>
</dbReference>
<dbReference type="GO" id="GO:0004674">
    <property type="term" value="F:protein serine/threonine kinase activity"/>
    <property type="evidence" value="ECO:0007669"/>
    <property type="project" value="UniProtKB-KW"/>
</dbReference>
<dbReference type="SMART" id="SM00028">
    <property type="entry name" value="TPR"/>
    <property type="match status" value="6"/>
</dbReference>
<dbReference type="GO" id="GO:0005524">
    <property type="term" value="F:ATP binding"/>
    <property type="evidence" value="ECO:0007669"/>
    <property type="project" value="UniProtKB-UniRule"/>
</dbReference>
<dbReference type="InterPro" id="IPR011009">
    <property type="entry name" value="Kinase-like_dom_sf"/>
</dbReference>
<dbReference type="Proteomes" id="UP000739538">
    <property type="component" value="Unassembled WGS sequence"/>
</dbReference>
<feature type="coiled-coil region" evidence="7">
    <location>
        <begin position="436"/>
        <end position="463"/>
    </location>
</feature>
<dbReference type="InterPro" id="IPR000719">
    <property type="entry name" value="Prot_kinase_dom"/>
</dbReference>
<keyword evidence="2 6" id="KW-0547">Nucleotide-binding</keyword>
<evidence type="ECO:0000313" key="12">
    <source>
        <dbReference type="Proteomes" id="UP000739538"/>
    </source>
</evidence>
<dbReference type="PROSITE" id="PS00107">
    <property type="entry name" value="PROTEIN_KINASE_ATP"/>
    <property type="match status" value="1"/>
</dbReference>
<protein>
    <submittedName>
        <fullName evidence="11">Serine/threonine protein kinase</fullName>
    </submittedName>
</protein>
<dbReference type="SMART" id="SM00220">
    <property type="entry name" value="S_TKc"/>
    <property type="match status" value="1"/>
</dbReference>
<dbReference type="EMBL" id="JAGQHS010000151">
    <property type="protein sequence ID" value="MCA9758205.1"/>
    <property type="molecule type" value="Genomic_DNA"/>
</dbReference>
<evidence type="ECO:0000256" key="7">
    <source>
        <dbReference type="SAM" id="Coils"/>
    </source>
</evidence>
<dbReference type="InterPro" id="IPR017441">
    <property type="entry name" value="Protein_kinase_ATP_BS"/>
</dbReference>
<keyword evidence="4 6" id="KW-0067">ATP-binding</keyword>
<dbReference type="PANTHER" id="PTHR43289:SF6">
    <property type="entry name" value="SERINE_THREONINE-PROTEIN KINASE NEKL-3"/>
    <property type="match status" value="1"/>
</dbReference>
<accession>A0A956NJB4</accession>
<keyword evidence="11" id="KW-0723">Serine/threonine-protein kinase</keyword>
<dbReference type="SUPFAM" id="SSF56112">
    <property type="entry name" value="Protein kinase-like (PK-like)"/>
    <property type="match status" value="1"/>
</dbReference>
<evidence type="ECO:0000256" key="9">
    <source>
        <dbReference type="SAM" id="Phobius"/>
    </source>
</evidence>
<dbReference type="PROSITE" id="PS00108">
    <property type="entry name" value="PROTEIN_KINASE_ST"/>
    <property type="match status" value="1"/>
</dbReference>
<feature type="compositionally biased region" description="Basic and acidic residues" evidence="8">
    <location>
        <begin position="1"/>
        <end position="10"/>
    </location>
</feature>
<gene>
    <name evidence="11" type="ORF">KDA27_20590</name>
</gene>
<keyword evidence="9" id="KW-1133">Transmembrane helix</keyword>
<keyword evidence="9" id="KW-0812">Transmembrane</keyword>
<keyword evidence="9" id="KW-0472">Membrane</keyword>
<dbReference type="CDD" id="cd14014">
    <property type="entry name" value="STKc_PknB_like"/>
    <property type="match status" value="1"/>
</dbReference>
<dbReference type="Gene3D" id="3.30.200.20">
    <property type="entry name" value="Phosphorylase Kinase, domain 1"/>
    <property type="match status" value="1"/>
</dbReference>
<dbReference type="SUPFAM" id="SSF48452">
    <property type="entry name" value="TPR-like"/>
    <property type="match status" value="3"/>
</dbReference>
<feature type="region of interest" description="Disordered" evidence="8">
    <location>
        <begin position="1"/>
        <end position="23"/>
    </location>
</feature>
<reference evidence="11" key="2">
    <citation type="journal article" date="2021" name="Microbiome">
        <title>Successional dynamics and alternative stable states in a saline activated sludge microbial community over 9 years.</title>
        <authorList>
            <person name="Wang Y."/>
            <person name="Ye J."/>
            <person name="Ju F."/>
            <person name="Liu L."/>
            <person name="Boyd J.A."/>
            <person name="Deng Y."/>
            <person name="Parks D.H."/>
            <person name="Jiang X."/>
            <person name="Yin X."/>
            <person name="Woodcroft B.J."/>
            <person name="Tyson G.W."/>
            <person name="Hugenholtz P."/>
            <person name="Polz M.F."/>
            <person name="Zhang T."/>
        </authorList>
    </citation>
    <scope>NUCLEOTIDE SEQUENCE</scope>
    <source>
        <strain evidence="11">HKST-UBA02</strain>
    </source>
</reference>
<evidence type="ECO:0000256" key="1">
    <source>
        <dbReference type="ARBA" id="ARBA00022679"/>
    </source>
</evidence>
<name>A0A956NJB4_UNCEI</name>
<dbReference type="PROSITE" id="PS50011">
    <property type="entry name" value="PROTEIN_KINASE_DOM"/>
    <property type="match status" value="1"/>
</dbReference>
<dbReference type="Pfam" id="PF13424">
    <property type="entry name" value="TPR_12"/>
    <property type="match status" value="4"/>
</dbReference>